<accession>A0A0A9BEN5</accession>
<reference evidence="1" key="1">
    <citation type="submission" date="2014-09" db="EMBL/GenBank/DDBJ databases">
        <authorList>
            <person name="Magalhaes I.L.F."/>
            <person name="Oliveira U."/>
            <person name="Santos F.R."/>
            <person name="Vidigal T.H.D.A."/>
            <person name="Brescovit A.D."/>
            <person name="Santos A.J."/>
        </authorList>
    </citation>
    <scope>NUCLEOTIDE SEQUENCE</scope>
    <source>
        <tissue evidence="1">Shoot tissue taken approximately 20 cm above the soil surface</tissue>
    </source>
</reference>
<proteinExistence type="predicted"/>
<organism evidence="1">
    <name type="scientific">Arundo donax</name>
    <name type="common">Giant reed</name>
    <name type="synonym">Donax arundinaceus</name>
    <dbReference type="NCBI Taxonomy" id="35708"/>
    <lineage>
        <taxon>Eukaryota</taxon>
        <taxon>Viridiplantae</taxon>
        <taxon>Streptophyta</taxon>
        <taxon>Embryophyta</taxon>
        <taxon>Tracheophyta</taxon>
        <taxon>Spermatophyta</taxon>
        <taxon>Magnoliopsida</taxon>
        <taxon>Liliopsida</taxon>
        <taxon>Poales</taxon>
        <taxon>Poaceae</taxon>
        <taxon>PACMAD clade</taxon>
        <taxon>Arundinoideae</taxon>
        <taxon>Arundineae</taxon>
        <taxon>Arundo</taxon>
    </lineage>
</organism>
<evidence type="ECO:0000313" key="1">
    <source>
        <dbReference type="EMBL" id="JAD59680.1"/>
    </source>
</evidence>
<name>A0A0A9BEN5_ARUDO</name>
<reference evidence="1" key="2">
    <citation type="journal article" date="2015" name="Data Brief">
        <title>Shoot transcriptome of the giant reed, Arundo donax.</title>
        <authorList>
            <person name="Barrero R.A."/>
            <person name="Guerrero F.D."/>
            <person name="Moolhuijzen P."/>
            <person name="Goolsby J.A."/>
            <person name="Tidwell J."/>
            <person name="Bellgard S.E."/>
            <person name="Bellgard M.I."/>
        </authorList>
    </citation>
    <scope>NUCLEOTIDE SEQUENCE</scope>
    <source>
        <tissue evidence="1">Shoot tissue taken approximately 20 cm above the soil surface</tissue>
    </source>
</reference>
<protein>
    <submittedName>
        <fullName evidence="1">Uncharacterized protein</fullName>
    </submittedName>
</protein>
<sequence length="24" mass="2788">MLAGFVRLCIYHVTYFATTRPQAE</sequence>
<dbReference type="EMBL" id="GBRH01238215">
    <property type="protein sequence ID" value="JAD59680.1"/>
    <property type="molecule type" value="Transcribed_RNA"/>
</dbReference>
<dbReference type="AlphaFoldDB" id="A0A0A9BEN5"/>